<comment type="similarity">
    <text evidence="1">Belongs to the arylamine N-acetyltransferase family.</text>
</comment>
<dbReference type="PANTHER" id="PTHR11786">
    <property type="entry name" value="N-HYDROXYARYLAMINE O-ACETYLTRANSFERASE"/>
    <property type="match status" value="1"/>
</dbReference>
<dbReference type="KEGG" id="mhib:MHIB_33190"/>
<evidence type="ECO:0000313" key="3">
    <source>
        <dbReference type="Proteomes" id="UP000467260"/>
    </source>
</evidence>
<keyword evidence="2" id="KW-0808">Transferase</keyword>
<dbReference type="OrthoDB" id="7181050at2"/>
<dbReference type="EMBL" id="AP022609">
    <property type="protein sequence ID" value="BBZ24901.1"/>
    <property type="molecule type" value="Genomic_DNA"/>
</dbReference>
<gene>
    <name evidence="2" type="ORF">MHIB_33190</name>
</gene>
<dbReference type="RefSeq" id="WP_085134169.1">
    <property type="nucleotide sequence ID" value="NZ_AP022609.1"/>
</dbReference>
<dbReference type="InterPro" id="IPR038765">
    <property type="entry name" value="Papain-like_cys_pep_sf"/>
</dbReference>
<name>A0A7I7X8B0_9MYCO</name>
<evidence type="ECO:0000313" key="2">
    <source>
        <dbReference type="EMBL" id="BBZ24901.1"/>
    </source>
</evidence>
<accession>A0A7I7X8B0</accession>
<organism evidence="2 3">
    <name type="scientific">Mycolicibacter hiberniae</name>
    <dbReference type="NCBI Taxonomy" id="29314"/>
    <lineage>
        <taxon>Bacteria</taxon>
        <taxon>Bacillati</taxon>
        <taxon>Actinomycetota</taxon>
        <taxon>Actinomycetes</taxon>
        <taxon>Mycobacteriales</taxon>
        <taxon>Mycobacteriaceae</taxon>
        <taxon>Mycolicibacter</taxon>
    </lineage>
</organism>
<reference evidence="2 3" key="1">
    <citation type="journal article" date="2019" name="Emerg. Microbes Infect.">
        <title>Comprehensive subspecies identification of 175 nontuberculous mycobacteria species based on 7547 genomic profiles.</title>
        <authorList>
            <person name="Matsumoto Y."/>
            <person name="Kinjo T."/>
            <person name="Motooka D."/>
            <person name="Nabeya D."/>
            <person name="Jung N."/>
            <person name="Uechi K."/>
            <person name="Horii T."/>
            <person name="Iida T."/>
            <person name="Fujita J."/>
            <person name="Nakamura S."/>
        </authorList>
    </citation>
    <scope>NUCLEOTIDE SEQUENCE [LARGE SCALE GENOMIC DNA]</scope>
    <source>
        <strain evidence="2 3">JCM 13571</strain>
    </source>
</reference>
<dbReference type="AlphaFoldDB" id="A0A7I7X8B0"/>
<dbReference type="InterPro" id="IPR001447">
    <property type="entry name" value="Arylamine_N-AcTrfase"/>
</dbReference>
<dbReference type="SUPFAM" id="SSF54001">
    <property type="entry name" value="Cysteine proteinases"/>
    <property type="match status" value="1"/>
</dbReference>
<keyword evidence="3" id="KW-1185">Reference proteome</keyword>
<dbReference type="Proteomes" id="UP000467260">
    <property type="component" value="Chromosome"/>
</dbReference>
<protein>
    <submittedName>
        <fullName evidence="2">Arylamine N-acetyltransferase</fullName>
    </submittedName>
</protein>
<dbReference type="Gene3D" id="2.40.128.150">
    <property type="entry name" value="Cysteine proteinases"/>
    <property type="match status" value="1"/>
</dbReference>
<proteinExistence type="inferred from homology"/>
<sequence length="288" mass="31424">MDNISALSGPRGEFRINLQAYFDRVSYRGATEPTLETLAALVAAHVRRIPFENLDPLTGVPVVDLSAAALTAKLVTRARGGYCYEHNNLMFEVLDELGFAPQRLAARVVWMTPEGLDGPPRPQTHQALAVTIPGSDQRYLVDVGFGGQTPTAPIPLVPDAVQQTSHEPFRLREHGAEYVLETMIGQRWRPLYVLAMQPRPLIDMQVGSWYVSTYPESNFVVGLSAALVTDDARWNLRGRNLAVHAGGGTERVRFSDAAQVCAALSERFGIDLTGLGDIEATVAAVLDT</sequence>
<dbReference type="GO" id="GO:0016407">
    <property type="term" value="F:acetyltransferase activity"/>
    <property type="evidence" value="ECO:0007669"/>
    <property type="project" value="InterPro"/>
</dbReference>
<dbReference type="PANTHER" id="PTHR11786:SF0">
    <property type="entry name" value="ARYLAMINE N-ACETYLTRANSFERASE 4-RELATED"/>
    <property type="match status" value="1"/>
</dbReference>
<dbReference type="Pfam" id="PF00797">
    <property type="entry name" value="Acetyltransf_2"/>
    <property type="match status" value="1"/>
</dbReference>
<evidence type="ECO:0000256" key="1">
    <source>
        <dbReference type="ARBA" id="ARBA00006547"/>
    </source>
</evidence>
<dbReference type="Gene3D" id="3.30.2140.10">
    <property type="entry name" value="Arylamine N-acetyltransferase"/>
    <property type="match status" value="1"/>
</dbReference>